<dbReference type="Pfam" id="PF12937">
    <property type="entry name" value="F-box-like"/>
    <property type="match status" value="1"/>
</dbReference>
<evidence type="ECO:0000313" key="3">
    <source>
        <dbReference type="EMBL" id="KJA27994.1"/>
    </source>
</evidence>
<dbReference type="AlphaFoldDB" id="A0A0D2PAR1"/>
<sequence length="610" mass="69647">MESGPPDYNISTDESQRLLDQEIETNLAKIASHLADVESYRETVRALRSKRNQNAPISNLPPEIICKIFSFLQNDEEHDWRRWIYLAHVSRHWRDVVLAFPALWNNSPPLALPHWVNEILRRSPDKVPGFSLSANMDCHQSILGLKKILRHSSEIRSLSITNIQYKHRGILKYLQKFAPYLQALCMASPTGSGARDLDQFRIPDHILTAAVKLRRLELSDCRVYWNSYILPHITHLKLHDLSACGRPTYSEFMNALGKITALQHLDLKNALLFNEWTEEEHFPDHVTFSHLQSLTISCRISQAQQFFSGITYLPSAKINIRLSVNGSNYLPLKFSTIANARGLFDLDSCVIRTIVVDQGDSGLRLMLLTDTFNGPEDALTMYQNSADVRLLLEWEGVHSYTRLARIANQTLFDLFSSRFPLQEVSHVHLDASRIETETLVQTIGVLPAVSFVKVEGPIVKSFIDALHPIRTHQIQPGRLYFPNLQTICINDIVLESHSEDYLSIESLRDCLDKRRERGVAIRKMVLLECENLTEHDVAALRDIVGDVEWDGIDEDWDPRDEDSAEENDYSSSYDDSEGDNDYNSSISDSEDQDLSTSESDWVSELVLLDM</sequence>
<dbReference type="OMA" id="QTICIND"/>
<evidence type="ECO:0000256" key="1">
    <source>
        <dbReference type="SAM" id="MobiDB-lite"/>
    </source>
</evidence>
<keyword evidence="4" id="KW-1185">Reference proteome</keyword>
<dbReference type="PROSITE" id="PS50181">
    <property type="entry name" value="FBOX"/>
    <property type="match status" value="1"/>
</dbReference>
<dbReference type="EMBL" id="KN817522">
    <property type="protein sequence ID" value="KJA27994.1"/>
    <property type="molecule type" value="Genomic_DNA"/>
</dbReference>
<gene>
    <name evidence="3" type="ORF">HYPSUDRAFT_62381</name>
</gene>
<feature type="region of interest" description="Disordered" evidence="1">
    <location>
        <begin position="552"/>
        <end position="599"/>
    </location>
</feature>
<feature type="domain" description="F-box" evidence="2">
    <location>
        <begin position="54"/>
        <end position="107"/>
    </location>
</feature>
<dbReference type="Gene3D" id="1.20.1280.50">
    <property type="match status" value="1"/>
</dbReference>
<protein>
    <recommendedName>
        <fullName evidence="2">F-box domain-containing protein</fullName>
    </recommendedName>
</protein>
<accession>A0A0D2PAR1</accession>
<reference evidence="4" key="1">
    <citation type="submission" date="2014-04" db="EMBL/GenBank/DDBJ databases">
        <title>Evolutionary Origins and Diversification of the Mycorrhizal Mutualists.</title>
        <authorList>
            <consortium name="DOE Joint Genome Institute"/>
            <consortium name="Mycorrhizal Genomics Consortium"/>
            <person name="Kohler A."/>
            <person name="Kuo A."/>
            <person name="Nagy L.G."/>
            <person name="Floudas D."/>
            <person name="Copeland A."/>
            <person name="Barry K.W."/>
            <person name="Cichocki N."/>
            <person name="Veneault-Fourrey C."/>
            <person name="LaButti K."/>
            <person name="Lindquist E.A."/>
            <person name="Lipzen A."/>
            <person name="Lundell T."/>
            <person name="Morin E."/>
            <person name="Murat C."/>
            <person name="Riley R."/>
            <person name="Ohm R."/>
            <person name="Sun H."/>
            <person name="Tunlid A."/>
            <person name="Henrissat B."/>
            <person name="Grigoriev I.V."/>
            <person name="Hibbett D.S."/>
            <person name="Martin F."/>
        </authorList>
    </citation>
    <scope>NUCLEOTIDE SEQUENCE [LARGE SCALE GENOMIC DNA]</scope>
    <source>
        <strain evidence="4">FD-334 SS-4</strain>
    </source>
</reference>
<dbReference type="OrthoDB" id="3156934at2759"/>
<evidence type="ECO:0000259" key="2">
    <source>
        <dbReference type="PROSITE" id="PS50181"/>
    </source>
</evidence>
<dbReference type="STRING" id="945553.A0A0D2PAR1"/>
<name>A0A0D2PAR1_HYPSF</name>
<organism evidence="3 4">
    <name type="scientific">Hypholoma sublateritium (strain FD-334 SS-4)</name>
    <dbReference type="NCBI Taxonomy" id="945553"/>
    <lineage>
        <taxon>Eukaryota</taxon>
        <taxon>Fungi</taxon>
        <taxon>Dikarya</taxon>
        <taxon>Basidiomycota</taxon>
        <taxon>Agaricomycotina</taxon>
        <taxon>Agaricomycetes</taxon>
        <taxon>Agaricomycetidae</taxon>
        <taxon>Agaricales</taxon>
        <taxon>Agaricineae</taxon>
        <taxon>Strophariaceae</taxon>
        <taxon>Hypholoma</taxon>
    </lineage>
</organism>
<evidence type="ECO:0000313" key="4">
    <source>
        <dbReference type="Proteomes" id="UP000054270"/>
    </source>
</evidence>
<dbReference type="Gene3D" id="3.80.10.10">
    <property type="entry name" value="Ribonuclease Inhibitor"/>
    <property type="match status" value="1"/>
</dbReference>
<dbReference type="InterPro" id="IPR032675">
    <property type="entry name" value="LRR_dom_sf"/>
</dbReference>
<dbReference type="SUPFAM" id="SSF52047">
    <property type="entry name" value="RNI-like"/>
    <property type="match status" value="1"/>
</dbReference>
<dbReference type="InterPro" id="IPR036047">
    <property type="entry name" value="F-box-like_dom_sf"/>
</dbReference>
<proteinExistence type="predicted"/>
<dbReference type="SUPFAM" id="SSF81383">
    <property type="entry name" value="F-box domain"/>
    <property type="match status" value="1"/>
</dbReference>
<feature type="compositionally biased region" description="Acidic residues" evidence="1">
    <location>
        <begin position="552"/>
        <end position="580"/>
    </location>
</feature>
<dbReference type="Proteomes" id="UP000054270">
    <property type="component" value="Unassembled WGS sequence"/>
</dbReference>
<dbReference type="InterPro" id="IPR001810">
    <property type="entry name" value="F-box_dom"/>
</dbReference>